<dbReference type="Pfam" id="PF00809">
    <property type="entry name" value="Pterin_bind"/>
    <property type="match status" value="1"/>
</dbReference>
<evidence type="ECO:0000256" key="11">
    <source>
        <dbReference type="ARBA" id="ARBA00030193"/>
    </source>
</evidence>
<dbReference type="PROSITE" id="PS50972">
    <property type="entry name" value="PTERIN_BINDING"/>
    <property type="match status" value="1"/>
</dbReference>
<comment type="cofactor">
    <cofactor evidence="2 12">
        <name>Mg(2+)</name>
        <dbReference type="ChEBI" id="CHEBI:18420"/>
    </cofactor>
</comment>
<dbReference type="GO" id="GO:0046872">
    <property type="term" value="F:metal ion binding"/>
    <property type="evidence" value="ECO:0007669"/>
    <property type="project" value="UniProtKB-KW"/>
</dbReference>
<dbReference type="SUPFAM" id="SSF51717">
    <property type="entry name" value="Dihydropteroate synthetase-like"/>
    <property type="match status" value="1"/>
</dbReference>
<sequence length="272" mass="28454">MLDQFHRRATGRTLVMGVVNVTPDSFSDGGDFADAEAAIAHGVALAAEGADILDVGGESTRPGATEVDAETECRRILPVIAGLARRTAVTLSVDTYKAAVAEAALAAGARIINDVWGLQREPEIAPIAAAHGAAVVASHWEREARTPATILDAVLRFFERSLAIARRAGVPDDRIVLDPGLGFNKTGAENLALLAHLDRIVALGFPVLVGASRKRFIGELTGKPPKERTMGSVGAHVVAATKGASIVRVHDVAAHRQALSVADAVLAAQEHR</sequence>
<dbReference type="GO" id="GO:0046656">
    <property type="term" value="P:folic acid biosynthetic process"/>
    <property type="evidence" value="ECO:0007669"/>
    <property type="project" value="UniProtKB-KW"/>
</dbReference>
<evidence type="ECO:0000256" key="8">
    <source>
        <dbReference type="ARBA" id="ARBA00022723"/>
    </source>
</evidence>
<dbReference type="PANTHER" id="PTHR20941:SF1">
    <property type="entry name" value="FOLIC ACID SYNTHESIS PROTEIN FOL1"/>
    <property type="match status" value="1"/>
</dbReference>
<evidence type="ECO:0000256" key="5">
    <source>
        <dbReference type="ARBA" id="ARBA00012458"/>
    </source>
</evidence>
<dbReference type="CDD" id="cd00739">
    <property type="entry name" value="DHPS"/>
    <property type="match status" value="1"/>
</dbReference>
<dbReference type="GO" id="GO:0046654">
    <property type="term" value="P:tetrahydrofolate biosynthetic process"/>
    <property type="evidence" value="ECO:0007669"/>
    <property type="project" value="UniProtKB-UniPathway"/>
</dbReference>
<dbReference type="GO" id="GO:0005829">
    <property type="term" value="C:cytosol"/>
    <property type="evidence" value="ECO:0007669"/>
    <property type="project" value="TreeGrafter"/>
</dbReference>
<dbReference type="AlphaFoldDB" id="A0A7W9L359"/>
<evidence type="ECO:0000256" key="3">
    <source>
        <dbReference type="ARBA" id="ARBA00004763"/>
    </source>
</evidence>
<dbReference type="UniPathway" id="UPA00077">
    <property type="reaction ID" value="UER00156"/>
</dbReference>
<evidence type="ECO:0000256" key="7">
    <source>
        <dbReference type="ARBA" id="ARBA00022679"/>
    </source>
</evidence>
<dbReference type="FunFam" id="3.20.20.20:FF:000006">
    <property type="entry name" value="Dihydropteroate synthase"/>
    <property type="match status" value="1"/>
</dbReference>
<dbReference type="Gene3D" id="3.20.20.20">
    <property type="entry name" value="Dihydropteroate synthase-like"/>
    <property type="match status" value="1"/>
</dbReference>
<dbReference type="InterPro" id="IPR000489">
    <property type="entry name" value="Pterin-binding_dom"/>
</dbReference>
<dbReference type="RefSeq" id="WP_183857665.1">
    <property type="nucleotide sequence ID" value="NZ_JACHOO010000007.1"/>
</dbReference>
<reference evidence="14 15" key="1">
    <citation type="submission" date="2020-08" db="EMBL/GenBank/DDBJ databases">
        <title>Genomic Encyclopedia of Type Strains, Phase IV (KMG-IV): sequencing the most valuable type-strain genomes for metagenomic binning, comparative biology and taxonomic classification.</title>
        <authorList>
            <person name="Goeker M."/>
        </authorList>
    </citation>
    <scope>NUCLEOTIDE SEQUENCE [LARGE SCALE GENOMIC DNA]</scope>
    <source>
        <strain evidence="14 15">DSM 16268</strain>
    </source>
</reference>
<dbReference type="PANTHER" id="PTHR20941">
    <property type="entry name" value="FOLATE SYNTHESIS PROTEINS"/>
    <property type="match status" value="1"/>
</dbReference>
<evidence type="ECO:0000259" key="13">
    <source>
        <dbReference type="PROSITE" id="PS50972"/>
    </source>
</evidence>
<evidence type="ECO:0000256" key="9">
    <source>
        <dbReference type="ARBA" id="ARBA00022842"/>
    </source>
</evidence>
<accession>A0A7W9L359</accession>
<name>A0A7W9L359_9HYPH</name>
<dbReference type="NCBIfam" id="TIGR01496">
    <property type="entry name" value="DHPS"/>
    <property type="match status" value="1"/>
</dbReference>
<keyword evidence="7 12" id="KW-0808">Transferase</keyword>
<evidence type="ECO:0000313" key="15">
    <source>
        <dbReference type="Proteomes" id="UP000523821"/>
    </source>
</evidence>
<evidence type="ECO:0000256" key="4">
    <source>
        <dbReference type="ARBA" id="ARBA00009503"/>
    </source>
</evidence>
<comment type="pathway">
    <text evidence="3 12">Cofactor biosynthesis; tetrahydrofolate biosynthesis; 7,8-dihydrofolate from 2-amino-4-hydroxy-6-hydroxymethyl-7,8-dihydropteridine diphosphate and 4-aminobenzoate: step 1/2.</text>
</comment>
<comment type="catalytic activity">
    <reaction evidence="1">
        <text>(7,8-dihydropterin-6-yl)methyl diphosphate + 4-aminobenzoate = 7,8-dihydropteroate + diphosphate</text>
        <dbReference type="Rhea" id="RHEA:19949"/>
        <dbReference type="ChEBI" id="CHEBI:17836"/>
        <dbReference type="ChEBI" id="CHEBI:17839"/>
        <dbReference type="ChEBI" id="CHEBI:33019"/>
        <dbReference type="ChEBI" id="CHEBI:72950"/>
        <dbReference type="EC" id="2.5.1.15"/>
    </reaction>
</comment>
<evidence type="ECO:0000256" key="1">
    <source>
        <dbReference type="ARBA" id="ARBA00000012"/>
    </source>
</evidence>
<dbReference type="EMBL" id="JACHOO010000007">
    <property type="protein sequence ID" value="MBB5754206.1"/>
    <property type="molecule type" value="Genomic_DNA"/>
</dbReference>
<dbReference type="InterPro" id="IPR045031">
    <property type="entry name" value="DHP_synth-like"/>
</dbReference>
<gene>
    <name evidence="14" type="ORF">GGQ63_003287</name>
</gene>
<dbReference type="PROSITE" id="PS00793">
    <property type="entry name" value="DHPS_2"/>
    <property type="match status" value="1"/>
</dbReference>
<comment type="caution">
    <text evidence="14">The sequence shown here is derived from an EMBL/GenBank/DDBJ whole genome shotgun (WGS) entry which is preliminary data.</text>
</comment>
<dbReference type="EC" id="2.5.1.15" evidence="5 12"/>
<keyword evidence="10 12" id="KW-0289">Folate biosynthesis</keyword>
<feature type="domain" description="Pterin-binding" evidence="13">
    <location>
        <begin position="13"/>
        <end position="260"/>
    </location>
</feature>
<dbReference type="GO" id="GO:0004156">
    <property type="term" value="F:dihydropteroate synthase activity"/>
    <property type="evidence" value="ECO:0007669"/>
    <property type="project" value="UniProtKB-EC"/>
</dbReference>
<organism evidence="14 15">
    <name type="scientific">Prosthecomicrobium pneumaticum</name>
    <dbReference type="NCBI Taxonomy" id="81895"/>
    <lineage>
        <taxon>Bacteria</taxon>
        <taxon>Pseudomonadati</taxon>
        <taxon>Pseudomonadota</taxon>
        <taxon>Alphaproteobacteria</taxon>
        <taxon>Hyphomicrobiales</taxon>
        <taxon>Kaistiaceae</taxon>
        <taxon>Prosthecomicrobium</taxon>
    </lineage>
</organism>
<dbReference type="Proteomes" id="UP000523821">
    <property type="component" value="Unassembled WGS sequence"/>
</dbReference>
<dbReference type="PROSITE" id="PS00792">
    <property type="entry name" value="DHPS_1"/>
    <property type="match status" value="1"/>
</dbReference>
<dbReference type="InterPro" id="IPR011005">
    <property type="entry name" value="Dihydropteroate_synth-like_sf"/>
</dbReference>
<evidence type="ECO:0000256" key="12">
    <source>
        <dbReference type="RuleBase" id="RU361205"/>
    </source>
</evidence>
<comment type="similarity">
    <text evidence="4 12">Belongs to the DHPS family.</text>
</comment>
<protein>
    <recommendedName>
        <fullName evidence="6 12">Dihydropteroate synthase</fullName>
        <shortName evidence="12">DHPS</shortName>
        <ecNumber evidence="5 12">2.5.1.15</ecNumber>
    </recommendedName>
    <alternativeName>
        <fullName evidence="11 12">Dihydropteroate pyrophosphorylase</fullName>
    </alternativeName>
</protein>
<evidence type="ECO:0000256" key="6">
    <source>
        <dbReference type="ARBA" id="ARBA00016919"/>
    </source>
</evidence>
<evidence type="ECO:0000313" key="14">
    <source>
        <dbReference type="EMBL" id="MBB5754206.1"/>
    </source>
</evidence>
<dbReference type="InterPro" id="IPR006390">
    <property type="entry name" value="DHP_synth_dom"/>
</dbReference>
<keyword evidence="15" id="KW-1185">Reference proteome</keyword>
<comment type="function">
    <text evidence="12">Catalyzes the condensation of para-aminobenzoate (pABA) with 6-hydroxymethyl-7,8-dihydropterin diphosphate (DHPt-PP) to form 7,8-dihydropteroate (H2Pte), the immediate precursor of folate derivatives.</text>
</comment>
<proteinExistence type="inferred from homology"/>
<keyword evidence="8 12" id="KW-0479">Metal-binding</keyword>
<evidence type="ECO:0000256" key="10">
    <source>
        <dbReference type="ARBA" id="ARBA00022909"/>
    </source>
</evidence>
<keyword evidence="9 12" id="KW-0460">Magnesium</keyword>
<evidence type="ECO:0000256" key="2">
    <source>
        <dbReference type="ARBA" id="ARBA00001946"/>
    </source>
</evidence>